<keyword evidence="4" id="KW-1185">Reference proteome</keyword>
<evidence type="ECO:0000256" key="1">
    <source>
        <dbReference type="SAM" id="SignalP"/>
    </source>
</evidence>
<evidence type="ECO:0000259" key="2">
    <source>
        <dbReference type="Pfam" id="PF13354"/>
    </source>
</evidence>
<dbReference type="GO" id="GO:0016787">
    <property type="term" value="F:hydrolase activity"/>
    <property type="evidence" value="ECO:0007669"/>
    <property type="project" value="UniProtKB-KW"/>
</dbReference>
<gene>
    <name evidence="3" type="ORF">O9Z63_11435</name>
</gene>
<dbReference type="EMBL" id="CP115396">
    <property type="protein sequence ID" value="WBO82991.1"/>
    <property type="molecule type" value="Genomic_DNA"/>
</dbReference>
<evidence type="ECO:0000313" key="4">
    <source>
        <dbReference type="Proteomes" id="UP001211872"/>
    </source>
</evidence>
<dbReference type="Gene3D" id="3.40.710.10">
    <property type="entry name" value="DD-peptidase/beta-lactamase superfamily"/>
    <property type="match status" value="1"/>
</dbReference>
<organism evidence="3 4">
    <name type="scientific">Hymenobacter yonginensis</name>
    <dbReference type="NCBI Taxonomy" id="748197"/>
    <lineage>
        <taxon>Bacteria</taxon>
        <taxon>Pseudomonadati</taxon>
        <taxon>Bacteroidota</taxon>
        <taxon>Cytophagia</taxon>
        <taxon>Cytophagales</taxon>
        <taxon>Hymenobacteraceae</taxon>
        <taxon>Hymenobacter</taxon>
    </lineage>
</organism>
<dbReference type="Proteomes" id="UP001211872">
    <property type="component" value="Chromosome"/>
</dbReference>
<name>A0ABY7PJC3_9BACT</name>
<protein>
    <submittedName>
        <fullName evidence="3">Serine hydrolase</fullName>
    </submittedName>
</protein>
<feature type="chain" id="PRO_5045740549" evidence="1">
    <location>
        <begin position="24"/>
        <end position="440"/>
    </location>
</feature>
<feature type="signal peptide" evidence="1">
    <location>
        <begin position="1"/>
        <end position="23"/>
    </location>
</feature>
<evidence type="ECO:0000313" key="3">
    <source>
        <dbReference type="EMBL" id="WBO82991.1"/>
    </source>
</evidence>
<accession>A0ABY7PJC3</accession>
<dbReference type="RefSeq" id="WP_270125352.1">
    <property type="nucleotide sequence ID" value="NZ_CP115396.1"/>
</dbReference>
<dbReference type="InterPro" id="IPR012338">
    <property type="entry name" value="Beta-lactam/transpept-like"/>
</dbReference>
<reference evidence="3 4" key="1">
    <citation type="journal article" date="2011" name="Int. J. Syst. Evol. Microbiol.">
        <title>Hymenobacter yonginensis sp. nov., isolated from a mesotrophic artificial lake.</title>
        <authorList>
            <person name="Joung Y."/>
            <person name="Cho S.H."/>
            <person name="Kim H."/>
            <person name="Kim S.B."/>
            <person name="Joh K."/>
        </authorList>
    </citation>
    <scope>NUCLEOTIDE SEQUENCE [LARGE SCALE GENOMIC DNA]</scope>
    <source>
        <strain evidence="3 4">KCTC 22745</strain>
    </source>
</reference>
<dbReference type="InterPro" id="IPR045155">
    <property type="entry name" value="Beta-lactam_cat"/>
</dbReference>
<feature type="domain" description="Beta-lactamase class A catalytic" evidence="2">
    <location>
        <begin position="79"/>
        <end position="189"/>
    </location>
</feature>
<keyword evidence="3" id="KW-0378">Hydrolase</keyword>
<sequence length="440" mass="49203">MRAFVFSLTAAAALLVPAGPATAQRGRNPLTELLQADTARFGRILRDPAAYRVQILYTQINRDGRGRPHFRTFRYGAPATQYFYPASTVKLPAAALALQKMRTLRAQVPELGAASPLRIDTAFAGQTAVLRDTTARSGRASIGQYIRKVLLVSDNDAFNRLYEFVGQQELNEQLRRRGLPETRLIHRLSVGDQEPGSRHTNPLAFYADTTLSRPLYVQPAAYNAQPLPPLPATDFRIGRGYMQGGRAVDGQENTVLVPEPLDLGSKNYFPLAEQQQVLRALLFPEAVPASQRFALAEADYRFLHRYLSMLPRESQAPRYDVAHFPDTYAKFLLGGGGIAPLPPGVRVFNKIGQAYGFLIDNAYVVDLERNVEFLLSAVIYTNSDGILNDDKYDYDTIGFPFLRDLGQAVLRYEQQRPRRHAPDLGRFRLDYRATPTDDAP</sequence>
<keyword evidence="1" id="KW-0732">Signal</keyword>
<dbReference type="Pfam" id="PF13354">
    <property type="entry name" value="Beta-lactamase2"/>
    <property type="match status" value="1"/>
</dbReference>
<dbReference type="SUPFAM" id="SSF56601">
    <property type="entry name" value="beta-lactamase/transpeptidase-like"/>
    <property type="match status" value="1"/>
</dbReference>
<proteinExistence type="predicted"/>